<accession>A0A542DLE1</accession>
<evidence type="ECO:0000313" key="4">
    <source>
        <dbReference type="Proteomes" id="UP000320876"/>
    </source>
</evidence>
<sequence length="145" mass="15171">MDNSNPKWAPRTAVVAVGWMLAAFAAAGTVVAALEIDPPGAVLLGVGTLALAAAAAHGTVVRPRLAADRQGIRVRTLAGSHRLDWAEARVRLATVRRLGREVTTLEIDPTDPDSGLIVLGALELGADPRDVLTELRTQAGWTAPE</sequence>
<feature type="domain" description="Low molecular weight protein antigen 6 PH" evidence="2">
    <location>
        <begin position="62"/>
        <end position="137"/>
    </location>
</feature>
<reference evidence="3 4" key="1">
    <citation type="submission" date="2019-06" db="EMBL/GenBank/DDBJ databases">
        <title>Sequencing the genomes of 1000 actinobacteria strains.</title>
        <authorList>
            <person name="Klenk H.-P."/>
        </authorList>
    </citation>
    <scope>NUCLEOTIDE SEQUENCE [LARGE SCALE GENOMIC DNA]</scope>
    <source>
        <strain evidence="3 4">DSM 45679</strain>
    </source>
</reference>
<keyword evidence="1" id="KW-0472">Membrane</keyword>
<dbReference type="AlphaFoldDB" id="A0A542DLE1"/>
<dbReference type="Proteomes" id="UP000320876">
    <property type="component" value="Unassembled WGS sequence"/>
</dbReference>
<evidence type="ECO:0000313" key="3">
    <source>
        <dbReference type="EMBL" id="TQJ03898.1"/>
    </source>
</evidence>
<comment type="caution">
    <text evidence="3">The sequence shown here is derived from an EMBL/GenBank/DDBJ whole genome shotgun (WGS) entry which is preliminary data.</text>
</comment>
<protein>
    <submittedName>
        <fullName evidence="3">PH (Pleckstrin Homology) domain-containing protein</fullName>
    </submittedName>
</protein>
<dbReference type="EMBL" id="VFML01000001">
    <property type="protein sequence ID" value="TQJ03898.1"/>
    <property type="molecule type" value="Genomic_DNA"/>
</dbReference>
<dbReference type="Pfam" id="PF10756">
    <property type="entry name" value="bPH_6"/>
    <property type="match status" value="1"/>
</dbReference>
<gene>
    <name evidence="3" type="ORF">FB471_3672</name>
</gene>
<dbReference type="RefSeq" id="WP_141999656.1">
    <property type="nucleotide sequence ID" value="NZ_VFML01000001.1"/>
</dbReference>
<dbReference type="OrthoDB" id="5189227at2"/>
<keyword evidence="1" id="KW-1133">Transmembrane helix</keyword>
<name>A0A542DLE1_AMYCI</name>
<keyword evidence="1" id="KW-0812">Transmembrane</keyword>
<evidence type="ECO:0000256" key="1">
    <source>
        <dbReference type="SAM" id="Phobius"/>
    </source>
</evidence>
<organism evidence="3 4">
    <name type="scientific">Amycolatopsis cihanbeyliensis</name>
    <dbReference type="NCBI Taxonomy" id="1128664"/>
    <lineage>
        <taxon>Bacteria</taxon>
        <taxon>Bacillati</taxon>
        <taxon>Actinomycetota</taxon>
        <taxon>Actinomycetes</taxon>
        <taxon>Pseudonocardiales</taxon>
        <taxon>Pseudonocardiaceae</taxon>
        <taxon>Amycolatopsis</taxon>
    </lineage>
</organism>
<keyword evidence="4" id="KW-1185">Reference proteome</keyword>
<feature type="transmembrane region" description="Helical" evidence="1">
    <location>
        <begin position="12"/>
        <end position="34"/>
    </location>
</feature>
<evidence type="ECO:0000259" key="2">
    <source>
        <dbReference type="Pfam" id="PF10756"/>
    </source>
</evidence>
<proteinExistence type="predicted"/>
<feature type="transmembrane region" description="Helical" evidence="1">
    <location>
        <begin position="40"/>
        <end position="61"/>
    </location>
</feature>
<dbReference type="InterPro" id="IPR019692">
    <property type="entry name" value="CFP-6_PH"/>
</dbReference>